<protein>
    <submittedName>
        <fullName evidence="5">Nitrate regulatory gene2 protein-like</fullName>
    </submittedName>
</protein>
<evidence type="ECO:0000313" key="5">
    <source>
        <dbReference type="EMBL" id="KAF7810741.1"/>
    </source>
</evidence>
<feature type="domain" description="DUF632" evidence="3">
    <location>
        <begin position="341"/>
        <end position="650"/>
    </location>
</feature>
<dbReference type="Pfam" id="PF04783">
    <property type="entry name" value="DUF630"/>
    <property type="match status" value="1"/>
</dbReference>
<dbReference type="PANTHER" id="PTHR21450">
    <property type="entry name" value="PROTEIN ALTERED PHOSPHATE STARVATION RESPONSE 1"/>
    <property type="match status" value="1"/>
</dbReference>
<evidence type="ECO:0000256" key="1">
    <source>
        <dbReference type="SAM" id="Coils"/>
    </source>
</evidence>
<dbReference type="EMBL" id="JAAIUW010000010">
    <property type="protein sequence ID" value="KAF7810741.1"/>
    <property type="molecule type" value="Genomic_DNA"/>
</dbReference>
<organism evidence="5 6">
    <name type="scientific">Senna tora</name>
    <dbReference type="NCBI Taxonomy" id="362788"/>
    <lineage>
        <taxon>Eukaryota</taxon>
        <taxon>Viridiplantae</taxon>
        <taxon>Streptophyta</taxon>
        <taxon>Embryophyta</taxon>
        <taxon>Tracheophyta</taxon>
        <taxon>Spermatophyta</taxon>
        <taxon>Magnoliopsida</taxon>
        <taxon>eudicotyledons</taxon>
        <taxon>Gunneridae</taxon>
        <taxon>Pentapetalae</taxon>
        <taxon>rosids</taxon>
        <taxon>fabids</taxon>
        <taxon>Fabales</taxon>
        <taxon>Fabaceae</taxon>
        <taxon>Caesalpinioideae</taxon>
        <taxon>Cassia clade</taxon>
        <taxon>Senna</taxon>
    </lineage>
</organism>
<dbReference type="OrthoDB" id="658187at2759"/>
<feature type="region of interest" description="Disordered" evidence="2">
    <location>
        <begin position="383"/>
        <end position="408"/>
    </location>
</feature>
<feature type="compositionally biased region" description="Polar residues" evidence="2">
    <location>
        <begin position="383"/>
        <end position="403"/>
    </location>
</feature>
<accession>A0A834W9P2</accession>
<sequence>MGCTTSKLDDLPAVSLCRQRCSFLDEAIHQRYALSAAHIAYINSLQSIGHSLHRFIQSPDLNLPPSKKSDSALPPTVKHLDSSSPSPPHHSHSNSGSHLHFHSDSDEDDAHPDHPPINYINHSDHPGLASFPGGGYMHMNYMKNKATSSLVFEQRPMSPETVYMGESSSFYPYAYPNMNPNSQPYYGFPPYGGGGGPSSSPPAASTSKPPPPPPSPPRASTWDFLNFFDNDDKYYSQYTPSRDSKEVREEEGIPDLEDEDYQHEVVKEVHGDQKFVDEDNEVDKTEASLYQTRPSVSMENDGAEYEVHVVDKKVVDNDERSKERGGGAAFRARGGTRDAFEVAREIEVQFRRASESGTEIAKMLEVGKLPYNKKHGSYQVAPSLSMVSSQPSTSRSAESTSTVDKAGPSNLDFDDDLVMRSRNLSSTLQKLYLWEKKLYNEVKAEEKMRVVHDRKCRKLKRMDERGADFHKVDSTQTLVRSLSAKIRMAIQVVDKISMTINKIRDEELWPQLNELIRGLTRMWKSMLECHRSQREAIREARILGSIGSRKKGGDGHLLATKELEQELINWTFQFSSWVSAQKGYVRALNNWLLKCLLYEPEETPDGTVPFSPSRIGAPPIFVICNQWSQALERISEKEVVDSMHVFTMSVLQIWEQDRLEMHQKMMVNKDLERKVRNLDRDDQKLQKQIQALERKMVVASGEGQGLSVSENIIYQSDKSSSLQASLQRIFEAMERFTDNSVRAYEELLQRSEEERGPGEHGRVS</sequence>
<dbReference type="InterPro" id="IPR006867">
    <property type="entry name" value="DUF632"/>
</dbReference>
<dbReference type="Pfam" id="PF04782">
    <property type="entry name" value="DUF632"/>
    <property type="match status" value="1"/>
</dbReference>
<dbReference type="InterPro" id="IPR006868">
    <property type="entry name" value="DUF630"/>
</dbReference>
<feature type="coiled-coil region" evidence="1">
    <location>
        <begin position="668"/>
        <end position="702"/>
    </location>
</feature>
<proteinExistence type="predicted"/>
<dbReference type="AlphaFoldDB" id="A0A834W9P2"/>
<keyword evidence="6" id="KW-1185">Reference proteome</keyword>
<name>A0A834W9P2_9FABA</name>
<evidence type="ECO:0000256" key="2">
    <source>
        <dbReference type="SAM" id="MobiDB-lite"/>
    </source>
</evidence>
<evidence type="ECO:0000259" key="3">
    <source>
        <dbReference type="Pfam" id="PF04782"/>
    </source>
</evidence>
<feature type="compositionally biased region" description="Pro residues" evidence="2">
    <location>
        <begin position="208"/>
        <end position="217"/>
    </location>
</feature>
<gene>
    <name evidence="5" type="ORF">G2W53_031717</name>
</gene>
<feature type="region of interest" description="Disordered" evidence="2">
    <location>
        <begin position="189"/>
        <end position="222"/>
    </location>
</feature>
<feature type="domain" description="DUF630" evidence="4">
    <location>
        <begin position="1"/>
        <end position="57"/>
    </location>
</feature>
<feature type="region of interest" description="Disordered" evidence="2">
    <location>
        <begin position="235"/>
        <end position="254"/>
    </location>
</feature>
<dbReference type="PANTHER" id="PTHR21450:SF41">
    <property type="entry name" value="RNA POLYMERASE SUBUNIT BETA, PUTATIVE (DUF630 AND DUF632)-RELATED"/>
    <property type="match status" value="1"/>
</dbReference>
<keyword evidence="1" id="KW-0175">Coiled coil</keyword>
<dbReference type="Proteomes" id="UP000634136">
    <property type="component" value="Unassembled WGS sequence"/>
</dbReference>
<feature type="region of interest" description="Disordered" evidence="2">
    <location>
        <begin position="63"/>
        <end position="125"/>
    </location>
</feature>
<feature type="compositionally biased region" description="Basic and acidic residues" evidence="2">
    <location>
        <begin position="242"/>
        <end position="251"/>
    </location>
</feature>
<reference evidence="5" key="1">
    <citation type="submission" date="2020-09" db="EMBL/GenBank/DDBJ databases">
        <title>Genome-Enabled Discovery of Anthraquinone Biosynthesis in Senna tora.</title>
        <authorList>
            <person name="Kang S.-H."/>
            <person name="Pandey R.P."/>
            <person name="Lee C.-M."/>
            <person name="Sim J.-S."/>
            <person name="Jeong J.-T."/>
            <person name="Choi B.-S."/>
            <person name="Jung M."/>
            <person name="Ginzburg D."/>
            <person name="Zhao K."/>
            <person name="Won S.Y."/>
            <person name="Oh T.-J."/>
            <person name="Yu Y."/>
            <person name="Kim N.-H."/>
            <person name="Lee O.R."/>
            <person name="Lee T.-H."/>
            <person name="Bashyal P."/>
            <person name="Kim T.-S."/>
            <person name="Lee W.-H."/>
            <person name="Kawkins C."/>
            <person name="Kim C.-K."/>
            <person name="Kim J.S."/>
            <person name="Ahn B.O."/>
            <person name="Rhee S.Y."/>
            <person name="Sohng J.K."/>
        </authorList>
    </citation>
    <scope>NUCLEOTIDE SEQUENCE</scope>
    <source>
        <tissue evidence="5">Leaf</tissue>
    </source>
</reference>
<comment type="caution">
    <text evidence="5">The sequence shown here is derived from an EMBL/GenBank/DDBJ whole genome shotgun (WGS) entry which is preliminary data.</text>
</comment>
<evidence type="ECO:0000313" key="6">
    <source>
        <dbReference type="Proteomes" id="UP000634136"/>
    </source>
</evidence>
<evidence type="ECO:0000259" key="4">
    <source>
        <dbReference type="Pfam" id="PF04783"/>
    </source>
</evidence>